<dbReference type="KEGG" id="nmv:NITMOv2_0606"/>
<evidence type="ECO:0000256" key="4">
    <source>
        <dbReference type="ARBA" id="ARBA00022989"/>
    </source>
</evidence>
<dbReference type="EMBL" id="CP011801">
    <property type="protein sequence ID" value="ALA57042.1"/>
    <property type="molecule type" value="Genomic_DNA"/>
</dbReference>
<dbReference type="InterPro" id="IPR022791">
    <property type="entry name" value="L-PG_synthase/AglD"/>
</dbReference>
<organism evidence="7 8">
    <name type="scientific">Nitrospira moscoviensis</name>
    <dbReference type="NCBI Taxonomy" id="42253"/>
    <lineage>
        <taxon>Bacteria</taxon>
        <taxon>Pseudomonadati</taxon>
        <taxon>Nitrospirota</taxon>
        <taxon>Nitrospiria</taxon>
        <taxon>Nitrospirales</taxon>
        <taxon>Nitrospiraceae</taxon>
        <taxon>Nitrospira</taxon>
    </lineage>
</organism>
<evidence type="ECO:0000256" key="6">
    <source>
        <dbReference type="SAM" id="Phobius"/>
    </source>
</evidence>
<keyword evidence="3 6" id="KW-0812">Transmembrane</keyword>
<feature type="transmembrane region" description="Helical" evidence="6">
    <location>
        <begin position="251"/>
        <end position="270"/>
    </location>
</feature>
<dbReference type="Proteomes" id="UP000069205">
    <property type="component" value="Chromosome"/>
</dbReference>
<evidence type="ECO:0000256" key="2">
    <source>
        <dbReference type="ARBA" id="ARBA00022475"/>
    </source>
</evidence>
<gene>
    <name evidence="7" type="ORF">NITMOv2_0606</name>
</gene>
<dbReference type="PATRIC" id="fig|42253.5.peg.600"/>
<proteinExistence type="predicted"/>
<evidence type="ECO:0000256" key="3">
    <source>
        <dbReference type="ARBA" id="ARBA00022692"/>
    </source>
</evidence>
<feature type="transmembrane region" description="Helical" evidence="6">
    <location>
        <begin position="218"/>
        <end position="245"/>
    </location>
</feature>
<dbReference type="GO" id="GO:0005886">
    <property type="term" value="C:plasma membrane"/>
    <property type="evidence" value="ECO:0007669"/>
    <property type="project" value="UniProtKB-SubCell"/>
</dbReference>
<dbReference type="RefSeq" id="WP_053378445.1">
    <property type="nucleotide sequence ID" value="NZ_CP011801.1"/>
</dbReference>
<evidence type="ECO:0000256" key="1">
    <source>
        <dbReference type="ARBA" id="ARBA00004651"/>
    </source>
</evidence>
<sequence length="342" mass="36886">MLRYLLLVLGLLTLGFLVWHVGPANIYRTASQLGPLALLVILLPSLLMYLIEAYGWKVTLGPAARAVPFWRLLAIRTAGEGVNMTTPTAYVGGEPLKAYLLKRHQVPIVDGLASVVIAKTTMTIAEVVFILVGIAVGLWTLGTDGSSGQMVAAALLSVGLLIFGTAGFVFVQRRGIFTWFLEILRKLRLRIAFLETREGRLAELDRTILNFYRHHQAAFYASTGLYFLGWMTEALEVYVIVSYLGEPADPLSALAIGSLSVFIKGGTFFIPGSLGAQDAGNLVLLTAFGYSTVTGVTFALLRRFREVVWIVAGLACLAALGSRKPVPADTTQIVSPGPPDAS</sequence>
<feature type="transmembrane region" description="Helical" evidence="6">
    <location>
        <begin position="282"/>
        <end position="301"/>
    </location>
</feature>
<keyword evidence="5 6" id="KW-0472">Membrane</keyword>
<evidence type="ECO:0000313" key="7">
    <source>
        <dbReference type="EMBL" id="ALA57042.1"/>
    </source>
</evidence>
<dbReference type="NCBIfam" id="TIGR00374">
    <property type="entry name" value="flippase-like domain"/>
    <property type="match status" value="1"/>
</dbReference>
<keyword evidence="2" id="KW-1003">Cell membrane</keyword>
<feature type="transmembrane region" description="Helical" evidence="6">
    <location>
        <begin position="112"/>
        <end position="139"/>
    </location>
</feature>
<name>A0A0K2G8W2_NITMO</name>
<dbReference type="PANTHER" id="PTHR39087">
    <property type="entry name" value="UPF0104 MEMBRANE PROTEIN MJ1595"/>
    <property type="match status" value="1"/>
</dbReference>
<dbReference type="PANTHER" id="PTHR39087:SF2">
    <property type="entry name" value="UPF0104 MEMBRANE PROTEIN MJ1595"/>
    <property type="match status" value="1"/>
</dbReference>
<dbReference type="Pfam" id="PF03706">
    <property type="entry name" value="LPG_synthase_TM"/>
    <property type="match status" value="1"/>
</dbReference>
<evidence type="ECO:0000256" key="5">
    <source>
        <dbReference type="ARBA" id="ARBA00023136"/>
    </source>
</evidence>
<evidence type="ECO:0000313" key="8">
    <source>
        <dbReference type="Proteomes" id="UP000069205"/>
    </source>
</evidence>
<dbReference type="OrthoDB" id="9774820at2"/>
<accession>A0A0K2G8W2</accession>
<keyword evidence="8" id="KW-1185">Reference proteome</keyword>
<comment type="subcellular location">
    <subcellularLocation>
        <location evidence="1">Cell membrane</location>
        <topology evidence="1">Multi-pass membrane protein</topology>
    </subcellularLocation>
</comment>
<dbReference type="AlphaFoldDB" id="A0A0K2G8W2"/>
<reference evidence="7 8" key="1">
    <citation type="journal article" date="2015" name="Proc. Natl. Acad. Sci. U.S.A.">
        <title>Expanded metabolic versatility of ubiquitous nitrite-oxidizing bacteria from the genus Nitrospira.</title>
        <authorList>
            <person name="Koch H."/>
            <person name="Lucker S."/>
            <person name="Albertsen M."/>
            <person name="Kitzinger K."/>
            <person name="Herbold C."/>
            <person name="Spieck E."/>
            <person name="Nielsen P.H."/>
            <person name="Wagner M."/>
            <person name="Daims H."/>
        </authorList>
    </citation>
    <scope>NUCLEOTIDE SEQUENCE [LARGE SCALE GENOMIC DNA]</scope>
    <source>
        <strain evidence="7 8">NSP M-1</strain>
    </source>
</reference>
<feature type="transmembrane region" description="Helical" evidence="6">
    <location>
        <begin position="151"/>
        <end position="171"/>
    </location>
</feature>
<dbReference type="STRING" id="42253.NITMOv2_0606"/>
<evidence type="ECO:0008006" key="9">
    <source>
        <dbReference type="Google" id="ProtNLM"/>
    </source>
</evidence>
<protein>
    <recommendedName>
        <fullName evidence="9">Integral membrane protein</fullName>
    </recommendedName>
</protein>
<feature type="transmembrane region" description="Helical" evidence="6">
    <location>
        <begin position="33"/>
        <end position="51"/>
    </location>
</feature>
<keyword evidence="4 6" id="KW-1133">Transmembrane helix</keyword>